<dbReference type="EMBL" id="QRUJ01000021">
    <property type="protein sequence ID" value="RGR52515.1"/>
    <property type="molecule type" value="Genomic_DNA"/>
</dbReference>
<protein>
    <submittedName>
        <fullName evidence="1">Uncharacterized protein</fullName>
    </submittedName>
</protein>
<accession>A0A395UUY9</accession>
<evidence type="ECO:0000313" key="2">
    <source>
        <dbReference type="Proteomes" id="UP000266066"/>
    </source>
</evidence>
<gene>
    <name evidence="1" type="ORF">DWY38_14255</name>
</gene>
<name>A0A395UUY9_9FIRM</name>
<evidence type="ECO:0000313" key="1">
    <source>
        <dbReference type="EMBL" id="RGR52515.1"/>
    </source>
</evidence>
<comment type="caution">
    <text evidence="1">The sequence shown here is derived from an EMBL/GenBank/DDBJ whole genome shotgun (WGS) entry which is preliminary data.</text>
</comment>
<sequence length="103" mass="11952">MNEEGGLYNMAEPMEQPNYVLQFKEGTYVSKHESRTPLYKVEIHGVTEATFYKYNKDGTLNTVPKKNITCDAHSSFYTMFNPEIDFAKVFETHTPLKIEYQDA</sequence>
<reference evidence="1 2" key="1">
    <citation type="submission" date="2018-08" db="EMBL/GenBank/DDBJ databases">
        <title>A genome reference for cultivated species of the human gut microbiota.</title>
        <authorList>
            <person name="Zou Y."/>
            <person name="Xue W."/>
            <person name="Luo G."/>
        </authorList>
    </citation>
    <scope>NUCLEOTIDE SEQUENCE [LARGE SCALE GENOMIC DNA]</scope>
    <source>
        <strain evidence="1 2">AF25-15</strain>
    </source>
</reference>
<organism evidence="1 2">
    <name type="scientific">Agathobacter rectalis</name>
    <dbReference type="NCBI Taxonomy" id="39491"/>
    <lineage>
        <taxon>Bacteria</taxon>
        <taxon>Bacillati</taxon>
        <taxon>Bacillota</taxon>
        <taxon>Clostridia</taxon>
        <taxon>Lachnospirales</taxon>
        <taxon>Lachnospiraceae</taxon>
        <taxon>Agathobacter</taxon>
    </lineage>
</organism>
<dbReference type="AlphaFoldDB" id="A0A395UUY9"/>
<proteinExistence type="predicted"/>
<dbReference type="Proteomes" id="UP000266066">
    <property type="component" value="Unassembled WGS sequence"/>
</dbReference>